<dbReference type="PANTHER" id="PTHR33608">
    <property type="entry name" value="BLL2464 PROTEIN"/>
    <property type="match status" value="1"/>
</dbReference>
<sequence>MQRGEGVEVTGVHPYARGGRKRRSHWPATIRRGSVQVHQFAAERAADTVVLLDVLADVVAPVTARPRSTRPSGPPPGLLRACLRSHDRGGVVSVGGTTHWLRPGGGQRYFYGIVERVLEARKNRAHRTEGIGLFPPPALPEGALVCVMTPSTDLRIVDVLHQVRGRANPMVVVAIPAHAGRGNLVVAAARLARRRGDRGAPAACAVRPATPARLTAWITSGYYRGASEACRWRRS</sequence>
<accession>A0ABU3I371</accession>
<dbReference type="PANTHER" id="PTHR33608:SF14">
    <property type="entry name" value="POSSIBLE CONSERVED SECRETED PROTEIN"/>
    <property type="match status" value="1"/>
</dbReference>
<proteinExistence type="predicted"/>
<organism evidence="2 3">
    <name type="scientific">Streptomyces althioticus subsp. attaecolombicae</name>
    <dbReference type="NCBI Taxonomy" id="3075534"/>
    <lineage>
        <taxon>Bacteria</taxon>
        <taxon>Bacillati</taxon>
        <taxon>Actinomycetota</taxon>
        <taxon>Actinomycetes</taxon>
        <taxon>Kitasatosporales</taxon>
        <taxon>Streptomycetaceae</taxon>
        <taxon>Streptomyces</taxon>
        <taxon>Streptomyces althioticus group</taxon>
    </lineage>
</organism>
<evidence type="ECO:0000313" key="3">
    <source>
        <dbReference type="Proteomes" id="UP001181313"/>
    </source>
</evidence>
<dbReference type="EMBL" id="JAVSGH010000030">
    <property type="protein sequence ID" value="MDT3727402.1"/>
    <property type="molecule type" value="Genomic_DNA"/>
</dbReference>
<gene>
    <name evidence="2" type="ORF">ROS62_21985</name>
</gene>
<reference evidence="2" key="1">
    <citation type="submission" date="2024-05" db="EMBL/GenBank/DDBJ databases">
        <title>30 novel species of actinomycetes from the DSMZ collection.</title>
        <authorList>
            <person name="Nouioui I."/>
        </authorList>
    </citation>
    <scope>NUCLEOTIDE SEQUENCE</scope>
    <source>
        <strain evidence="2">DSM 41972</strain>
    </source>
</reference>
<keyword evidence="3" id="KW-1185">Reference proteome</keyword>
<dbReference type="Proteomes" id="UP001181313">
    <property type="component" value="Unassembled WGS sequence"/>
</dbReference>
<evidence type="ECO:0000256" key="1">
    <source>
        <dbReference type="SAM" id="MobiDB-lite"/>
    </source>
</evidence>
<evidence type="ECO:0000313" key="2">
    <source>
        <dbReference type="EMBL" id="MDT3727402.1"/>
    </source>
</evidence>
<dbReference type="RefSeq" id="WP_337674996.1">
    <property type="nucleotide sequence ID" value="NZ_JAVSGH010000030.1"/>
</dbReference>
<protein>
    <submittedName>
        <fullName evidence="2">DUF58 domain-containing protein</fullName>
    </submittedName>
</protein>
<feature type="region of interest" description="Disordered" evidence="1">
    <location>
        <begin position="1"/>
        <end position="25"/>
    </location>
</feature>
<comment type="caution">
    <text evidence="2">The sequence shown here is derived from an EMBL/GenBank/DDBJ whole genome shotgun (WGS) entry which is preliminary data.</text>
</comment>
<name>A0ABU3I371_9ACTN</name>